<dbReference type="AlphaFoldDB" id="C9RFU3"/>
<gene>
    <name evidence="1" type="ordered locus">Metvu_0586</name>
</gene>
<dbReference type="RefSeq" id="WP_015732666.1">
    <property type="nucleotide sequence ID" value="NC_013407.1"/>
</dbReference>
<organism evidence="1 2">
    <name type="scientific">Methanocaldococcus vulcanius (strain ATCC 700851 / DSM 12094 / M7)</name>
    <name type="common">Methanococcus vulcanius</name>
    <dbReference type="NCBI Taxonomy" id="579137"/>
    <lineage>
        <taxon>Archaea</taxon>
        <taxon>Methanobacteriati</taxon>
        <taxon>Methanobacteriota</taxon>
        <taxon>Methanomada group</taxon>
        <taxon>Methanococci</taxon>
        <taxon>Methanococcales</taxon>
        <taxon>Methanocaldococcaceae</taxon>
        <taxon>Methanocaldococcus</taxon>
    </lineage>
</organism>
<proteinExistence type="predicted"/>
<dbReference type="EMBL" id="CP001787">
    <property type="protein sequence ID" value="ACX72445.1"/>
    <property type="molecule type" value="Genomic_DNA"/>
</dbReference>
<sequence>MQINKAIEVLERAKSDYNNGDTVGAILKLEEAEDLIRELRVRLCSDIRREGYDAVFIK</sequence>
<accession>C9RFU3</accession>
<dbReference type="KEGG" id="mvu:Metvu_0586"/>
<keyword evidence="2" id="KW-1185">Reference proteome</keyword>
<dbReference type="Proteomes" id="UP000002063">
    <property type="component" value="Chromosome"/>
</dbReference>
<name>C9RFU3_METVM</name>
<protein>
    <submittedName>
        <fullName evidence="1">Uncharacterized protein</fullName>
    </submittedName>
</protein>
<dbReference type="STRING" id="579137.Metvu_0586"/>
<dbReference type="OrthoDB" id="373164at2157"/>
<evidence type="ECO:0000313" key="2">
    <source>
        <dbReference type="Proteomes" id="UP000002063"/>
    </source>
</evidence>
<evidence type="ECO:0000313" key="1">
    <source>
        <dbReference type="EMBL" id="ACX72445.1"/>
    </source>
</evidence>
<reference evidence="1" key="1">
    <citation type="submission" date="2009-10" db="EMBL/GenBank/DDBJ databases">
        <title>Complete sequence of chromosome of Methanocaldococcus vulcanius M7.</title>
        <authorList>
            <consortium name="US DOE Joint Genome Institute"/>
            <person name="Lucas S."/>
            <person name="Copeland A."/>
            <person name="Lapidus A."/>
            <person name="Glavina del Rio T."/>
            <person name="Dalin E."/>
            <person name="Tice H."/>
            <person name="Bruce D."/>
            <person name="Goodwin L."/>
            <person name="Pitluck S."/>
            <person name="Lcollab F.I."/>
            <person name="Brettin T."/>
            <person name="Detter J.C."/>
            <person name="Han C."/>
            <person name="Tapia R."/>
            <person name="Kuske C.R."/>
            <person name="Schmutz J."/>
            <person name="Larimer F."/>
            <person name="Land M."/>
            <person name="Hauser L."/>
            <person name="Kyrpides N."/>
            <person name="Ovchinikova G."/>
            <person name="Sieprawska-Lupa M."/>
            <person name="Whitman W.B."/>
            <person name="Woyke T."/>
        </authorList>
    </citation>
    <scope>NUCLEOTIDE SEQUENCE [LARGE SCALE GENOMIC DNA]</scope>
    <source>
        <strain evidence="1">M7</strain>
    </source>
</reference>
<dbReference type="eggNOG" id="arCOG09666">
    <property type="taxonomic scope" value="Archaea"/>
</dbReference>
<dbReference type="HOGENOM" id="CLU_2968474_0_0_2"/>
<dbReference type="GeneID" id="54763128"/>